<comment type="caution">
    <text evidence="2">The sequence shown here is derived from an EMBL/GenBank/DDBJ whole genome shotgun (WGS) entry which is preliminary data.</text>
</comment>
<dbReference type="EMBL" id="JARVKM010000028">
    <property type="protein sequence ID" value="KAK9776348.1"/>
    <property type="molecule type" value="Genomic_DNA"/>
</dbReference>
<proteinExistence type="predicted"/>
<evidence type="ECO:0000313" key="2">
    <source>
        <dbReference type="EMBL" id="KAK9776348.1"/>
    </source>
</evidence>
<evidence type="ECO:0000256" key="1">
    <source>
        <dbReference type="SAM" id="MobiDB-lite"/>
    </source>
</evidence>
<accession>A0ABR2XRD4</accession>
<evidence type="ECO:0000313" key="3">
    <source>
        <dbReference type="Proteomes" id="UP001465668"/>
    </source>
</evidence>
<keyword evidence="3" id="KW-1185">Reference proteome</keyword>
<reference evidence="2 3" key="1">
    <citation type="submission" date="2024-02" db="EMBL/GenBank/DDBJ databases">
        <title>First draft genome assembly of two strains of Seiridium cardinale.</title>
        <authorList>
            <person name="Emiliani G."/>
            <person name="Scali E."/>
        </authorList>
    </citation>
    <scope>NUCLEOTIDE SEQUENCE [LARGE SCALE GENOMIC DNA]</scope>
    <source>
        <strain evidence="2 3">BM-138-000479</strain>
    </source>
</reference>
<dbReference type="Proteomes" id="UP001465668">
    <property type="component" value="Unassembled WGS sequence"/>
</dbReference>
<gene>
    <name evidence="2" type="ORF">SCAR479_06960</name>
</gene>
<protein>
    <submittedName>
        <fullName evidence="2">Uncharacterized protein</fullName>
    </submittedName>
</protein>
<name>A0ABR2XRD4_9PEZI</name>
<sequence length="219" mass="25705">MESSEMPPRDYGADSSSPESEALNMETPVDGFALNKEEWAAVVEHVHEIEARQVTRWAQQFRNWELGHRPDRIFHYEDMRNLLSRDDDVLCDLDDLKEEGVSSGEWRRFASRVNCAKELCKLMLNKYPSTSKDSNKQLYISEREQRVHRVTDVDINEKRPEITIISIRTYPGRACFIRRSSLMQTIGYYAFGRAPFLQDEDRCPNLILRYYFGEPETKI</sequence>
<organism evidence="2 3">
    <name type="scientific">Seiridium cardinale</name>
    <dbReference type="NCBI Taxonomy" id="138064"/>
    <lineage>
        <taxon>Eukaryota</taxon>
        <taxon>Fungi</taxon>
        <taxon>Dikarya</taxon>
        <taxon>Ascomycota</taxon>
        <taxon>Pezizomycotina</taxon>
        <taxon>Sordariomycetes</taxon>
        <taxon>Xylariomycetidae</taxon>
        <taxon>Amphisphaeriales</taxon>
        <taxon>Sporocadaceae</taxon>
        <taxon>Seiridium</taxon>
    </lineage>
</organism>
<feature type="region of interest" description="Disordered" evidence="1">
    <location>
        <begin position="1"/>
        <end position="22"/>
    </location>
</feature>